<keyword evidence="4" id="KW-1185">Reference proteome</keyword>
<keyword evidence="2" id="KW-0732">Signal</keyword>
<dbReference type="Proteomes" id="UP000077266">
    <property type="component" value="Unassembled WGS sequence"/>
</dbReference>
<dbReference type="EMBL" id="KV425898">
    <property type="protein sequence ID" value="KZW00794.1"/>
    <property type="molecule type" value="Genomic_DNA"/>
</dbReference>
<gene>
    <name evidence="3" type="ORF">EXIGLDRAFT_761348</name>
</gene>
<feature type="chain" id="PRO_5007863190" description="Hydrophobin" evidence="2">
    <location>
        <begin position="21"/>
        <end position="139"/>
    </location>
</feature>
<evidence type="ECO:0000256" key="2">
    <source>
        <dbReference type="SAM" id="SignalP"/>
    </source>
</evidence>
<protein>
    <recommendedName>
        <fullName evidence="5">Hydrophobin</fullName>
    </recommendedName>
</protein>
<feature type="region of interest" description="Disordered" evidence="1">
    <location>
        <begin position="118"/>
        <end position="139"/>
    </location>
</feature>
<dbReference type="InParanoid" id="A0A165NIF8"/>
<name>A0A165NIF8_EXIGL</name>
<dbReference type="OrthoDB" id="10623605at2759"/>
<evidence type="ECO:0008006" key="5">
    <source>
        <dbReference type="Google" id="ProtNLM"/>
    </source>
</evidence>
<evidence type="ECO:0000256" key="1">
    <source>
        <dbReference type="SAM" id="MobiDB-lite"/>
    </source>
</evidence>
<sequence length="139" mass="14913">MRWPCASLLAFATTALLVAAQSPSPSSSARAACAFTCHNVDLKGAEISFVTTDAEALVCSFVVNEVDRTCTYHSVTGSLINDNNDSACAPVAVRQCASKRFNIVQALAERRRLAAAARPQTSVPDLSKMRRRAALRRAK</sequence>
<feature type="signal peptide" evidence="2">
    <location>
        <begin position="1"/>
        <end position="20"/>
    </location>
</feature>
<evidence type="ECO:0000313" key="4">
    <source>
        <dbReference type="Proteomes" id="UP000077266"/>
    </source>
</evidence>
<dbReference type="AlphaFoldDB" id="A0A165NIF8"/>
<organism evidence="3 4">
    <name type="scientific">Exidia glandulosa HHB12029</name>
    <dbReference type="NCBI Taxonomy" id="1314781"/>
    <lineage>
        <taxon>Eukaryota</taxon>
        <taxon>Fungi</taxon>
        <taxon>Dikarya</taxon>
        <taxon>Basidiomycota</taxon>
        <taxon>Agaricomycotina</taxon>
        <taxon>Agaricomycetes</taxon>
        <taxon>Auriculariales</taxon>
        <taxon>Exidiaceae</taxon>
        <taxon>Exidia</taxon>
    </lineage>
</organism>
<evidence type="ECO:0000313" key="3">
    <source>
        <dbReference type="EMBL" id="KZW00794.1"/>
    </source>
</evidence>
<reference evidence="3 4" key="1">
    <citation type="journal article" date="2016" name="Mol. Biol. Evol.">
        <title>Comparative Genomics of Early-Diverging Mushroom-Forming Fungi Provides Insights into the Origins of Lignocellulose Decay Capabilities.</title>
        <authorList>
            <person name="Nagy L.G."/>
            <person name="Riley R."/>
            <person name="Tritt A."/>
            <person name="Adam C."/>
            <person name="Daum C."/>
            <person name="Floudas D."/>
            <person name="Sun H."/>
            <person name="Yadav J.S."/>
            <person name="Pangilinan J."/>
            <person name="Larsson K.H."/>
            <person name="Matsuura K."/>
            <person name="Barry K."/>
            <person name="Labutti K."/>
            <person name="Kuo R."/>
            <person name="Ohm R.A."/>
            <person name="Bhattacharya S.S."/>
            <person name="Shirouzu T."/>
            <person name="Yoshinaga Y."/>
            <person name="Martin F.M."/>
            <person name="Grigoriev I.V."/>
            <person name="Hibbett D.S."/>
        </authorList>
    </citation>
    <scope>NUCLEOTIDE SEQUENCE [LARGE SCALE GENOMIC DNA]</scope>
    <source>
        <strain evidence="3 4">HHB12029</strain>
    </source>
</reference>
<proteinExistence type="predicted"/>
<accession>A0A165NIF8</accession>
<feature type="compositionally biased region" description="Basic residues" evidence="1">
    <location>
        <begin position="129"/>
        <end position="139"/>
    </location>
</feature>